<dbReference type="STRING" id="33995.KOEU_25460"/>
<dbReference type="Proteomes" id="UP000037566">
    <property type="component" value="Unassembled WGS sequence"/>
</dbReference>
<reference evidence="2" key="1">
    <citation type="submission" date="2015-08" db="EMBL/GenBank/DDBJ databases">
        <title>Draft genome sequence of Komagataeibacter europaeus CECT 8546 a cellulose producer strain from vinegar produced by the traditional method.</title>
        <authorList>
            <person name="Poehlein A."/>
            <person name="Valera M.J."/>
            <person name="Haack F.S."/>
            <person name="Mas A."/>
            <person name="Daniel R."/>
            <person name="Streit W.R."/>
            <person name="Mateo E."/>
        </authorList>
    </citation>
    <scope>NUCLEOTIDE SEQUENCE [LARGE SCALE GENOMIC DNA]</scope>
    <source>
        <strain evidence="2">CECT 8546</strain>
    </source>
</reference>
<dbReference type="Pfam" id="PF01841">
    <property type="entry name" value="Transglut_core"/>
    <property type="match status" value="1"/>
</dbReference>
<organism evidence="2 3">
    <name type="scientific">Komagataeibacter europaeus</name>
    <name type="common">Gluconacetobacter europaeus</name>
    <dbReference type="NCBI Taxonomy" id="33995"/>
    <lineage>
        <taxon>Bacteria</taxon>
        <taxon>Pseudomonadati</taxon>
        <taxon>Pseudomonadota</taxon>
        <taxon>Alphaproteobacteria</taxon>
        <taxon>Acetobacterales</taxon>
        <taxon>Acetobacteraceae</taxon>
        <taxon>Komagataeibacter</taxon>
    </lineage>
</organism>
<dbReference type="EMBL" id="LHUQ01000017">
    <property type="protein sequence ID" value="KON63953.1"/>
    <property type="molecule type" value="Genomic_DNA"/>
</dbReference>
<feature type="domain" description="Transglutaminase-like" evidence="1">
    <location>
        <begin position="177"/>
        <end position="245"/>
    </location>
</feature>
<proteinExistence type="predicted"/>
<evidence type="ECO:0000313" key="2">
    <source>
        <dbReference type="EMBL" id="KON63953.1"/>
    </source>
</evidence>
<accession>A0A0M0EFD6</accession>
<dbReference type="Pfam" id="PF08379">
    <property type="entry name" value="Bact_transglu_N"/>
    <property type="match status" value="1"/>
</dbReference>
<dbReference type="RefSeq" id="WP_053323624.1">
    <property type="nucleotide sequence ID" value="NZ_LHUQ01000017.1"/>
</dbReference>
<dbReference type="InterPro" id="IPR013589">
    <property type="entry name" value="Bac_transglu_N"/>
</dbReference>
<dbReference type="PANTHER" id="PTHR33490:SF1">
    <property type="entry name" value="SLL1233 PROTEIN"/>
    <property type="match status" value="1"/>
</dbReference>
<dbReference type="PATRIC" id="fig|33995.3.peg.2829"/>
<dbReference type="PANTHER" id="PTHR33490">
    <property type="entry name" value="BLR5614 PROTEIN-RELATED"/>
    <property type="match status" value="1"/>
</dbReference>
<dbReference type="InterPro" id="IPR002931">
    <property type="entry name" value="Transglutaminase-like"/>
</dbReference>
<comment type="caution">
    <text evidence="2">The sequence shown here is derived from an EMBL/GenBank/DDBJ whole genome shotgun (WGS) entry which is preliminary data.</text>
</comment>
<dbReference type="SMART" id="SM00460">
    <property type="entry name" value="TGc"/>
    <property type="match status" value="1"/>
</dbReference>
<dbReference type="SUPFAM" id="SSF54001">
    <property type="entry name" value="Cysteine proteinases"/>
    <property type="match status" value="1"/>
</dbReference>
<dbReference type="AlphaFoldDB" id="A0A0M0EFD6"/>
<dbReference type="Gene3D" id="3.10.620.30">
    <property type="match status" value="1"/>
</dbReference>
<dbReference type="InterPro" id="IPR038765">
    <property type="entry name" value="Papain-like_cys_pep_sf"/>
</dbReference>
<protein>
    <recommendedName>
        <fullName evidence="1">Transglutaminase-like domain-containing protein</fullName>
    </recommendedName>
</protein>
<evidence type="ECO:0000259" key="1">
    <source>
        <dbReference type="SMART" id="SM00460"/>
    </source>
</evidence>
<dbReference type="OrthoDB" id="9804023at2"/>
<evidence type="ECO:0000313" key="3">
    <source>
        <dbReference type="Proteomes" id="UP000037566"/>
    </source>
</evidence>
<name>A0A0M0EFD6_KOMEU</name>
<gene>
    <name evidence="2" type="ORF">KOEU_25460</name>
</gene>
<keyword evidence="3" id="KW-1185">Reference proteome</keyword>
<sequence>MNAHVMLVHHTRYRYDRPVHLGPQTIRLHPLPGCRNVLSHSMDIAPQPCTRVWGQDASGNRIARVTFPERVTHFDITVRLATDLTPINPFHFTLAPSARQWPAGGTGDDPALAPYRLNADDGADGSPTPPLDVFVEEWRARLPCPTLDLLVDLNRSIATRITYRIRPEAGVWSPEETLSHAAGSCRDSAWLLIAVLRRLGFAARFVSGYLFQPDLNAPDRLGCDLHAWTQVHVPGAGWIGLDTTSGLLAAQGHIPLAVATTPQHAAPVSGLLDHCVATFEAVMETMPMPPVADMASTPRRAIHPS</sequence>